<dbReference type="PANTHER" id="PTHR24148:SF64">
    <property type="entry name" value="HETEROKARYON INCOMPATIBILITY DOMAIN-CONTAINING PROTEIN"/>
    <property type="match status" value="1"/>
</dbReference>
<keyword evidence="4" id="KW-1185">Reference proteome</keyword>
<protein>
    <recommendedName>
        <fullName evidence="2">Heterokaryon incompatibility domain-containing protein</fullName>
    </recommendedName>
</protein>
<proteinExistence type="predicted"/>
<dbReference type="Proteomes" id="UP000596902">
    <property type="component" value="Unassembled WGS sequence"/>
</dbReference>
<evidence type="ECO:0000313" key="3">
    <source>
        <dbReference type="EMBL" id="KAF7679639.1"/>
    </source>
</evidence>
<dbReference type="Pfam" id="PF06985">
    <property type="entry name" value="HET"/>
    <property type="match status" value="1"/>
</dbReference>
<keyword evidence="1" id="KW-1133">Transmembrane helix</keyword>
<feature type="transmembrane region" description="Helical" evidence="1">
    <location>
        <begin position="332"/>
        <end position="353"/>
    </location>
</feature>
<dbReference type="EMBL" id="JAAABM010000003">
    <property type="protein sequence ID" value="KAF7679639.1"/>
    <property type="molecule type" value="Genomic_DNA"/>
</dbReference>
<dbReference type="InterPro" id="IPR036291">
    <property type="entry name" value="NAD(P)-bd_dom_sf"/>
</dbReference>
<dbReference type="Gene3D" id="3.40.50.720">
    <property type="entry name" value="NAD(P)-binding Rossmann-like Domain"/>
    <property type="match status" value="1"/>
</dbReference>
<comment type="caution">
    <text evidence="3">The sequence shown here is derived from an EMBL/GenBank/DDBJ whole genome shotgun (WGS) entry which is preliminary data.</text>
</comment>
<dbReference type="InterPro" id="IPR010730">
    <property type="entry name" value="HET"/>
</dbReference>
<dbReference type="PANTHER" id="PTHR24148">
    <property type="entry name" value="ANKYRIN REPEAT DOMAIN-CONTAINING PROTEIN 39 HOMOLOG-RELATED"/>
    <property type="match status" value="1"/>
</dbReference>
<accession>A0A8H7BDN8</accession>
<evidence type="ECO:0000259" key="2">
    <source>
        <dbReference type="Pfam" id="PF06985"/>
    </source>
</evidence>
<reference evidence="3" key="2">
    <citation type="submission" date="2020-08" db="EMBL/GenBank/DDBJ databases">
        <title>Draft Genome Sequence of Cumin Blight Pathogen Alternaria burnsii.</title>
        <authorList>
            <person name="Feng Z."/>
        </authorList>
    </citation>
    <scope>NUCLEOTIDE SEQUENCE</scope>
    <source>
        <strain evidence="3">CBS107.38</strain>
    </source>
</reference>
<feature type="transmembrane region" description="Helical" evidence="1">
    <location>
        <begin position="373"/>
        <end position="392"/>
    </location>
</feature>
<dbReference type="InterPro" id="IPR052895">
    <property type="entry name" value="HetReg/Transcr_Mod"/>
</dbReference>
<sequence length="896" mass="101422">MADITSHTLQLEQTSQDEQNVYERHALPPNTNTIRVLDVQPIPKDAIEGTPVNCTLRVIHLDREPDFTALSYVWGDPEHNRSIVCDGVLFSVTENCYSALWHLSKKLQGLVIWVDAICINQGNNSQEKEWQIPLMGDIYTKARQVYIWLGRGDDRSDRVMRYMSRGGLRTFVRTAPDETPRYRPYVAALRSSFAGLSFGYHPLPLRQNKKPVLAYVSRRVQYVNWYDIIYVLDRPWRGRVWTYQEILLASHPVMVCGSEHVEWSDLERALLLLRSTSGSNFPKVIITWENIAFDRGKISSVVRPAEPNVLHSLQEHEGVVKKVLAARRTLKIAWVCFVLACLTAALLVGIVGICSTQDPKLRISFRFGPITELVYMLLTIGAIPGTVLYAVIEVRDLYNPFRRDLDDTGSDVLVGALYQRAATNPRDMAYGIWAILPKLGATVLPEPAYDADDGTQIPLVYWQLTVSLLQVTENLRILFIAATRRLQNTPSWVPDWSTFKSNTWRDLPGFPGTDLLRGHPRISSETKEMVKKERAHQRVSIDPTKRILTVLAEDTGAICGCVSFQSTSRTFEAFERNSHLENMRVMLQWASWAENIGCKVSGFFFPPQDQELALEVTPLSAGAPRPTKRERTQWGKLLAQRRRDRLNIYLTRWMDGVKVPRWFFRFMSTQIYMCTLLAELKRKICFVSISNEPGNFCLLVCSAETQVSDQLIRICGLPSPIVVRKHGELANSVDIISPTALQGQGWSRKSQGRNDGSEISLENQFVEYHIHLELGNEIFGSEEHEGYSAWIAYGQSKTANILFAVHWNTLFSHEGIFAFALHPGGVETRAADEVSGMMAKERKAEFPDPFEKTINQGAAIALVAALDRELTPEKGVYLSDCQVTDVPPYADSKEKT</sequence>
<dbReference type="GeneID" id="62201612"/>
<dbReference type="SUPFAM" id="SSF51735">
    <property type="entry name" value="NAD(P)-binding Rossmann-fold domains"/>
    <property type="match status" value="1"/>
</dbReference>
<dbReference type="RefSeq" id="XP_038789712.1">
    <property type="nucleotide sequence ID" value="XM_038928434.1"/>
</dbReference>
<reference evidence="3" key="1">
    <citation type="submission" date="2020-01" db="EMBL/GenBank/DDBJ databases">
        <authorList>
            <person name="Feng Z.H.Z."/>
        </authorList>
    </citation>
    <scope>NUCLEOTIDE SEQUENCE</scope>
    <source>
        <strain evidence="3">CBS107.38</strain>
    </source>
</reference>
<gene>
    <name evidence="3" type="ORF">GT037_003387</name>
</gene>
<feature type="domain" description="Heterokaryon incompatibility" evidence="2">
    <location>
        <begin position="67"/>
        <end position="245"/>
    </location>
</feature>
<evidence type="ECO:0000256" key="1">
    <source>
        <dbReference type="SAM" id="Phobius"/>
    </source>
</evidence>
<keyword evidence="1" id="KW-0812">Transmembrane</keyword>
<dbReference type="AlphaFoldDB" id="A0A8H7BDN8"/>
<organism evidence="3 4">
    <name type="scientific">Alternaria burnsii</name>
    <dbReference type="NCBI Taxonomy" id="1187904"/>
    <lineage>
        <taxon>Eukaryota</taxon>
        <taxon>Fungi</taxon>
        <taxon>Dikarya</taxon>
        <taxon>Ascomycota</taxon>
        <taxon>Pezizomycotina</taxon>
        <taxon>Dothideomycetes</taxon>
        <taxon>Pleosporomycetidae</taxon>
        <taxon>Pleosporales</taxon>
        <taxon>Pleosporineae</taxon>
        <taxon>Pleosporaceae</taxon>
        <taxon>Alternaria</taxon>
        <taxon>Alternaria sect. Alternaria</taxon>
    </lineage>
</organism>
<keyword evidence="1" id="KW-0472">Membrane</keyword>
<name>A0A8H7BDN8_9PLEO</name>
<evidence type="ECO:0000313" key="4">
    <source>
        <dbReference type="Proteomes" id="UP000596902"/>
    </source>
</evidence>